<comment type="subcellular location">
    <subcellularLocation>
        <location evidence="1">Cell membrane</location>
        <topology evidence="1">Multi-pass membrane protein</topology>
    </subcellularLocation>
</comment>
<name>C6LCS6_9FIRM</name>
<evidence type="ECO:0000256" key="4">
    <source>
        <dbReference type="ARBA" id="ARBA00022692"/>
    </source>
</evidence>
<keyword evidence="6" id="KW-0472">Membrane</keyword>
<dbReference type="InterPro" id="IPR050445">
    <property type="entry name" value="Bact_polysacc_biosynth/exp"/>
</dbReference>
<dbReference type="RefSeq" id="WP_006861218.1">
    <property type="nucleotide sequence ID" value="NZ_ACCL02000005.1"/>
</dbReference>
<dbReference type="OrthoDB" id="2360475at2"/>
<keyword evidence="4" id="KW-0812">Transmembrane</keyword>
<evidence type="ECO:0000313" key="9">
    <source>
        <dbReference type="Proteomes" id="UP000005561"/>
    </source>
</evidence>
<sequence length="249" mass="27629">MEENTSYTNEIEFDLKAIFTAVRDRIFLLILVAAAGMIITYLCSRVFITPTYDSTTKIYVLNRQNSDAAAITYSDLQSATQLTKDYMELVTTRPVLEAVISALELENISYEELADKISVSTATDGRIISIRATDENPQEAKAIADEVRNAVSAQIIKVMDVEAVNVVEEANLPEKKARPANIKNAVIGGTVALLVALVIILIQTVMDDRIKNADDVQNYLGVSVLGTIPMDEKKQRRKQVKKKKAKKKF</sequence>
<dbReference type="Proteomes" id="UP000005561">
    <property type="component" value="Unassembled WGS sequence"/>
</dbReference>
<evidence type="ECO:0000256" key="5">
    <source>
        <dbReference type="ARBA" id="ARBA00022989"/>
    </source>
</evidence>
<dbReference type="EMBL" id="ACCL02000005">
    <property type="protein sequence ID" value="EET61740.1"/>
    <property type="molecule type" value="Genomic_DNA"/>
</dbReference>
<dbReference type="Pfam" id="PF02706">
    <property type="entry name" value="Wzz"/>
    <property type="match status" value="1"/>
</dbReference>
<dbReference type="PANTHER" id="PTHR32309">
    <property type="entry name" value="TYROSINE-PROTEIN KINASE"/>
    <property type="match status" value="1"/>
</dbReference>
<gene>
    <name evidence="8" type="ORF">BRYFOR_06423</name>
</gene>
<proteinExistence type="inferred from homology"/>
<evidence type="ECO:0000256" key="1">
    <source>
        <dbReference type="ARBA" id="ARBA00004651"/>
    </source>
</evidence>
<evidence type="ECO:0000256" key="2">
    <source>
        <dbReference type="ARBA" id="ARBA00006683"/>
    </source>
</evidence>
<keyword evidence="3" id="KW-1003">Cell membrane</keyword>
<keyword evidence="9" id="KW-1185">Reference proteome</keyword>
<organism evidence="8 9">
    <name type="scientific">Marvinbryantia formatexigens DSM 14469</name>
    <dbReference type="NCBI Taxonomy" id="478749"/>
    <lineage>
        <taxon>Bacteria</taxon>
        <taxon>Bacillati</taxon>
        <taxon>Bacillota</taxon>
        <taxon>Clostridia</taxon>
        <taxon>Lachnospirales</taxon>
        <taxon>Lachnospiraceae</taxon>
        <taxon>Marvinbryantia</taxon>
    </lineage>
</organism>
<protein>
    <submittedName>
        <fullName evidence="8">Chain length determinant protein</fullName>
    </submittedName>
</protein>
<dbReference type="AlphaFoldDB" id="C6LCS6"/>
<evidence type="ECO:0000313" key="8">
    <source>
        <dbReference type="EMBL" id="EET61740.1"/>
    </source>
</evidence>
<dbReference type="PANTHER" id="PTHR32309:SF31">
    <property type="entry name" value="CAPSULAR EXOPOLYSACCHARIDE FAMILY"/>
    <property type="match status" value="1"/>
</dbReference>
<accession>C6LCS6</accession>
<dbReference type="STRING" id="168384.SAMN05660368_00036"/>
<comment type="similarity">
    <text evidence="2">Belongs to the CpsC/CapA family.</text>
</comment>
<dbReference type="InterPro" id="IPR003856">
    <property type="entry name" value="LPS_length_determ_N"/>
</dbReference>
<reference evidence="8" key="1">
    <citation type="submission" date="2009-07" db="EMBL/GenBank/DDBJ databases">
        <authorList>
            <person name="Weinstock G."/>
            <person name="Sodergren E."/>
            <person name="Clifton S."/>
            <person name="Fulton L."/>
            <person name="Fulton B."/>
            <person name="Courtney L."/>
            <person name="Fronick C."/>
            <person name="Harrison M."/>
            <person name="Strong C."/>
            <person name="Farmer C."/>
            <person name="Delahaunty K."/>
            <person name="Markovic C."/>
            <person name="Hall O."/>
            <person name="Minx P."/>
            <person name="Tomlinson C."/>
            <person name="Mitreva M."/>
            <person name="Nelson J."/>
            <person name="Hou S."/>
            <person name="Wollam A."/>
            <person name="Pepin K.H."/>
            <person name="Johnson M."/>
            <person name="Bhonagiri V."/>
            <person name="Nash W.E."/>
            <person name="Warren W."/>
            <person name="Chinwalla A."/>
            <person name="Mardis E.R."/>
            <person name="Wilson R.K."/>
        </authorList>
    </citation>
    <scope>NUCLEOTIDE SEQUENCE [LARGE SCALE GENOMIC DNA]</scope>
    <source>
        <strain evidence="8">DSM 14469</strain>
    </source>
</reference>
<evidence type="ECO:0000256" key="3">
    <source>
        <dbReference type="ARBA" id="ARBA00022475"/>
    </source>
</evidence>
<comment type="caution">
    <text evidence="8">The sequence shown here is derived from an EMBL/GenBank/DDBJ whole genome shotgun (WGS) entry which is preliminary data.</text>
</comment>
<dbReference type="eggNOG" id="COG3944">
    <property type="taxonomic scope" value="Bacteria"/>
</dbReference>
<evidence type="ECO:0000259" key="7">
    <source>
        <dbReference type="Pfam" id="PF02706"/>
    </source>
</evidence>
<dbReference type="GO" id="GO:0005886">
    <property type="term" value="C:plasma membrane"/>
    <property type="evidence" value="ECO:0007669"/>
    <property type="project" value="UniProtKB-SubCell"/>
</dbReference>
<feature type="domain" description="Polysaccharide chain length determinant N-terminal" evidence="7">
    <location>
        <begin position="12"/>
        <end position="103"/>
    </location>
</feature>
<keyword evidence="5" id="KW-1133">Transmembrane helix</keyword>
<evidence type="ECO:0000256" key="6">
    <source>
        <dbReference type="ARBA" id="ARBA00023136"/>
    </source>
</evidence>